<dbReference type="PANTHER" id="PTHR43071:SF1">
    <property type="entry name" value="2-AMINO-4-HYDROXY-6-HYDROXYMETHYLDIHYDROPTERIDINE PYROPHOSPHOKINASE"/>
    <property type="match status" value="1"/>
</dbReference>
<keyword evidence="7" id="KW-0418">Kinase</keyword>
<dbReference type="PANTHER" id="PTHR43071">
    <property type="entry name" value="2-AMINO-4-HYDROXY-6-HYDROXYMETHYLDIHYDROPTERIDINE PYROPHOSPHOKINASE"/>
    <property type="match status" value="1"/>
</dbReference>
<comment type="function">
    <text evidence="10">Catalyzes the transfer of pyrophosphate from adenosine triphosphate (ATP) to 6-hydroxymethyl-7,8-dihydropterin, an enzymatic step in folate biosynthesis pathway.</text>
</comment>
<comment type="caution">
    <text evidence="14">The sequence shown here is derived from an EMBL/GenBank/DDBJ whole genome shotgun (WGS) entry which is preliminary data.</text>
</comment>
<reference evidence="14" key="2">
    <citation type="submission" date="2020-09" db="EMBL/GenBank/DDBJ databases">
        <authorList>
            <person name="Sun Q."/>
            <person name="Kim S."/>
        </authorList>
    </citation>
    <scope>NUCLEOTIDE SEQUENCE</scope>
    <source>
        <strain evidence="14">KCTC 23224</strain>
    </source>
</reference>
<feature type="domain" description="7,8-dihydro-6-hydroxymethylpterin-pyrophosphokinase" evidence="13">
    <location>
        <begin position="6"/>
        <end position="131"/>
    </location>
</feature>
<comment type="similarity">
    <text evidence="2">Belongs to the HPPK family.</text>
</comment>
<dbReference type="Proteomes" id="UP000642809">
    <property type="component" value="Unassembled WGS sequence"/>
</dbReference>
<evidence type="ECO:0000256" key="9">
    <source>
        <dbReference type="ARBA" id="ARBA00022909"/>
    </source>
</evidence>
<evidence type="ECO:0000259" key="13">
    <source>
        <dbReference type="Pfam" id="PF01288"/>
    </source>
</evidence>
<evidence type="ECO:0000256" key="12">
    <source>
        <dbReference type="ARBA" id="ARBA00033413"/>
    </source>
</evidence>
<evidence type="ECO:0000313" key="14">
    <source>
        <dbReference type="EMBL" id="GHB35239.1"/>
    </source>
</evidence>
<evidence type="ECO:0000256" key="10">
    <source>
        <dbReference type="ARBA" id="ARBA00029409"/>
    </source>
</evidence>
<evidence type="ECO:0000256" key="5">
    <source>
        <dbReference type="ARBA" id="ARBA00022679"/>
    </source>
</evidence>
<organism evidence="14 15">
    <name type="scientific">Mongoliitalea lutea</name>
    <dbReference type="NCBI Taxonomy" id="849756"/>
    <lineage>
        <taxon>Bacteria</taxon>
        <taxon>Pseudomonadati</taxon>
        <taxon>Bacteroidota</taxon>
        <taxon>Cytophagia</taxon>
        <taxon>Cytophagales</taxon>
        <taxon>Cyclobacteriaceae</taxon>
        <taxon>Mongoliitalea</taxon>
    </lineage>
</organism>
<protein>
    <recommendedName>
        <fullName evidence="4">2-amino-4-hydroxy-6-hydroxymethyldihydropteridine pyrophosphokinase</fullName>
        <ecNumber evidence="3">2.7.6.3</ecNumber>
    </recommendedName>
    <alternativeName>
        <fullName evidence="11">6-hydroxymethyl-7,8-dihydropterin pyrophosphokinase</fullName>
    </alternativeName>
    <alternativeName>
        <fullName evidence="12">7,8-dihydro-6-hydroxymethylpterin-pyrophosphokinase</fullName>
    </alternativeName>
</protein>
<keyword evidence="9" id="KW-0289">Folate biosynthesis</keyword>
<evidence type="ECO:0000256" key="1">
    <source>
        <dbReference type="ARBA" id="ARBA00005051"/>
    </source>
</evidence>
<dbReference type="SUPFAM" id="SSF55083">
    <property type="entry name" value="6-hydroxymethyl-7,8-dihydropterin pyrophosphokinase, HPPK"/>
    <property type="match status" value="1"/>
</dbReference>
<dbReference type="AlphaFoldDB" id="A0A8J3CWW5"/>
<evidence type="ECO:0000256" key="4">
    <source>
        <dbReference type="ARBA" id="ARBA00016218"/>
    </source>
</evidence>
<dbReference type="GO" id="GO:0005524">
    <property type="term" value="F:ATP binding"/>
    <property type="evidence" value="ECO:0007669"/>
    <property type="project" value="UniProtKB-KW"/>
</dbReference>
<keyword evidence="8" id="KW-0067">ATP-binding</keyword>
<dbReference type="GO" id="GO:0046656">
    <property type="term" value="P:folic acid biosynthetic process"/>
    <property type="evidence" value="ECO:0007669"/>
    <property type="project" value="UniProtKB-KW"/>
</dbReference>
<dbReference type="RefSeq" id="WP_189580396.1">
    <property type="nucleotide sequence ID" value="NZ_BMYF01000008.1"/>
</dbReference>
<dbReference type="Gene3D" id="3.30.70.560">
    <property type="entry name" value="7,8-Dihydro-6-hydroxymethylpterin-pyrophosphokinase HPPK"/>
    <property type="match status" value="1"/>
</dbReference>
<dbReference type="NCBIfam" id="TIGR01498">
    <property type="entry name" value="folK"/>
    <property type="match status" value="1"/>
</dbReference>
<dbReference type="GO" id="GO:0016301">
    <property type="term" value="F:kinase activity"/>
    <property type="evidence" value="ECO:0007669"/>
    <property type="project" value="UniProtKB-KW"/>
</dbReference>
<keyword evidence="5" id="KW-0808">Transferase</keyword>
<name>A0A8J3CWW5_9BACT</name>
<gene>
    <name evidence="14" type="primary">folK</name>
    <name evidence="14" type="ORF">GCM10008106_15800</name>
</gene>
<accession>A0A8J3CWW5</accession>
<dbReference type="UniPathway" id="UPA00077">
    <property type="reaction ID" value="UER00155"/>
</dbReference>
<proteinExistence type="inferred from homology"/>
<comment type="pathway">
    <text evidence="1">Cofactor biosynthesis; tetrahydrofolate biosynthesis; 2-amino-4-hydroxy-6-hydroxymethyl-7,8-dihydropteridine diphosphate from 7,8-dihydroneopterin triphosphate: step 4/4.</text>
</comment>
<evidence type="ECO:0000256" key="8">
    <source>
        <dbReference type="ARBA" id="ARBA00022840"/>
    </source>
</evidence>
<reference evidence="14" key="1">
    <citation type="journal article" date="2014" name="Int. J. Syst. Evol. Microbiol.">
        <title>Complete genome sequence of Corynebacterium casei LMG S-19264T (=DSM 44701T), isolated from a smear-ripened cheese.</title>
        <authorList>
            <consortium name="US DOE Joint Genome Institute (JGI-PGF)"/>
            <person name="Walter F."/>
            <person name="Albersmeier A."/>
            <person name="Kalinowski J."/>
            <person name="Ruckert C."/>
        </authorList>
    </citation>
    <scope>NUCLEOTIDE SEQUENCE</scope>
    <source>
        <strain evidence="14">KCTC 23224</strain>
    </source>
</reference>
<dbReference type="CDD" id="cd00483">
    <property type="entry name" value="HPPK"/>
    <property type="match status" value="1"/>
</dbReference>
<evidence type="ECO:0000313" key="15">
    <source>
        <dbReference type="Proteomes" id="UP000642809"/>
    </source>
</evidence>
<dbReference type="GO" id="GO:0046654">
    <property type="term" value="P:tetrahydrofolate biosynthetic process"/>
    <property type="evidence" value="ECO:0007669"/>
    <property type="project" value="UniProtKB-UniPathway"/>
</dbReference>
<keyword evidence="6" id="KW-0547">Nucleotide-binding</keyword>
<dbReference type="InterPro" id="IPR035907">
    <property type="entry name" value="Hppk_sf"/>
</dbReference>
<sequence length="163" mass="18305">MEKLVLILGGNLGDREKLIVEARNSLHQKLGPILSASKIYETAAWGGASEGNYLNQVLVLETGLEPLKILEATQSIEQALGRERIQKWGNRTMDIDILYLGNQLIDEPQLTVPHPYISARKFVLVPLVEVLPDFIHPIHQLSHLQLLQQLHDDLDVLEFNSSS</sequence>
<keyword evidence="15" id="KW-1185">Reference proteome</keyword>
<evidence type="ECO:0000256" key="6">
    <source>
        <dbReference type="ARBA" id="ARBA00022741"/>
    </source>
</evidence>
<dbReference type="InterPro" id="IPR000550">
    <property type="entry name" value="Hppk"/>
</dbReference>
<evidence type="ECO:0000256" key="3">
    <source>
        <dbReference type="ARBA" id="ARBA00013253"/>
    </source>
</evidence>
<dbReference type="GO" id="GO:0003848">
    <property type="term" value="F:2-amino-4-hydroxy-6-hydroxymethyldihydropteridine diphosphokinase activity"/>
    <property type="evidence" value="ECO:0007669"/>
    <property type="project" value="UniProtKB-EC"/>
</dbReference>
<evidence type="ECO:0000256" key="7">
    <source>
        <dbReference type="ARBA" id="ARBA00022777"/>
    </source>
</evidence>
<dbReference type="EMBL" id="BMYF01000008">
    <property type="protein sequence ID" value="GHB35239.1"/>
    <property type="molecule type" value="Genomic_DNA"/>
</dbReference>
<dbReference type="Pfam" id="PF01288">
    <property type="entry name" value="HPPK"/>
    <property type="match status" value="1"/>
</dbReference>
<dbReference type="EC" id="2.7.6.3" evidence="3"/>
<evidence type="ECO:0000256" key="11">
    <source>
        <dbReference type="ARBA" id="ARBA00029766"/>
    </source>
</evidence>
<evidence type="ECO:0000256" key="2">
    <source>
        <dbReference type="ARBA" id="ARBA00005810"/>
    </source>
</evidence>